<reference evidence="1 2" key="1">
    <citation type="submission" date="2010-12" db="EMBL/GenBank/DDBJ databases">
        <authorList>
            <person name="Muzny D."/>
            <person name="Qin X."/>
            <person name="Deng J."/>
            <person name="Jiang H."/>
            <person name="Liu Y."/>
            <person name="Qu J."/>
            <person name="Song X.-Z."/>
            <person name="Zhang L."/>
            <person name="Thornton R."/>
            <person name="Coyle M."/>
            <person name="Francisco L."/>
            <person name="Jackson L."/>
            <person name="Javaid M."/>
            <person name="Korchina V."/>
            <person name="Kovar C."/>
            <person name="Mata R."/>
            <person name="Mathew T."/>
            <person name="Ngo R."/>
            <person name="Nguyen L."/>
            <person name="Nguyen N."/>
            <person name="Okwuonu G."/>
            <person name="Ongeri F."/>
            <person name="Pham C."/>
            <person name="Simmons D."/>
            <person name="Wilczek-Boney K."/>
            <person name="Hale W."/>
            <person name="Jakkamsetti A."/>
            <person name="Pham P."/>
            <person name="Ruth R."/>
            <person name="San Lucas F."/>
            <person name="Warren J."/>
            <person name="Zhang J."/>
            <person name="Zhao Z."/>
            <person name="Zhou C."/>
            <person name="Zhu D."/>
            <person name="Lee S."/>
            <person name="Bess C."/>
            <person name="Blankenburg K."/>
            <person name="Forbes L."/>
            <person name="Fu Q."/>
            <person name="Gubbala S."/>
            <person name="Hirani K."/>
            <person name="Jayaseelan J.C."/>
            <person name="Lara F."/>
            <person name="Munidasa M."/>
            <person name="Palculict T."/>
            <person name="Patil S."/>
            <person name="Pu L.-L."/>
            <person name="Saada N."/>
            <person name="Tang L."/>
            <person name="Weissenberger G."/>
            <person name="Zhu Y."/>
            <person name="Hemphill L."/>
            <person name="Shang Y."/>
            <person name="Youmans B."/>
            <person name="Ayvaz T."/>
            <person name="Ross M."/>
            <person name="Santibanez J."/>
            <person name="Aqrawi P."/>
            <person name="Gross S."/>
            <person name="Joshi V."/>
            <person name="Fowler G."/>
            <person name="Nazareth L."/>
            <person name="Reid J."/>
            <person name="Worley K."/>
            <person name="Petrosino J."/>
            <person name="Highlander S."/>
            <person name="Gibbs R."/>
        </authorList>
    </citation>
    <scope>NUCLEOTIDE SEQUENCE [LARGE SCALE GENOMIC DNA]</scope>
    <source>
        <strain evidence="1 2">ATCC 51599</strain>
    </source>
</reference>
<evidence type="ECO:0008006" key="3">
    <source>
        <dbReference type="Google" id="ProtNLM"/>
    </source>
</evidence>
<accession>E7S0J9</accession>
<dbReference type="HOGENOM" id="CLU_080395_0_0_4"/>
<gene>
    <name evidence="1" type="ORF">HMPREF0551_2463</name>
</gene>
<protein>
    <recommendedName>
        <fullName evidence="3">DUF4351 domain-containing protein</fullName>
    </recommendedName>
</protein>
<proteinExistence type="predicted"/>
<dbReference type="AlphaFoldDB" id="E7S0J9"/>
<dbReference type="RefSeq" id="WP_005674918.1">
    <property type="nucleotide sequence ID" value="NZ_CP146288.1"/>
</dbReference>
<evidence type="ECO:0000313" key="1">
    <source>
        <dbReference type="EMBL" id="EFV93773.1"/>
    </source>
</evidence>
<keyword evidence="2" id="KW-1185">Reference proteome</keyword>
<organism evidence="1 2">
    <name type="scientific">Lautropia mirabilis ATCC 51599</name>
    <dbReference type="NCBI Taxonomy" id="887898"/>
    <lineage>
        <taxon>Bacteria</taxon>
        <taxon>Pseudomonadati</taxon>
        <taxon>Pseudomonadota</taxon>
        <taxon>Betaproteobacteria</taxon>
        <taxon>Burkholderiales</taxon>
        <taxon>Burkholderiaceae</taxon>
        <taxon>Lautropia</taxon>
    </lineage>
</organism>
<name>E7S0J9_9BURK</name>
<comment type="caution">
    <text evidence="1">The sequence shown here is derived from an EMBL/GenBank/DDBJ whole genome shotgun (WGS) entry which is preliminary data.</text>
</comment>
<dbReference type="eggNOG" id="COG5464">
    <property type="taxonomic scope" value="Bacteria"/>
</dbReference>
<dbReference type="Proteomes" id="UP000011021">
    <property type="component" value="Unassembled WGS sequence"/>
</dbReference>
<dbReference type="STRING" id="887898.HMPREF0551_2463"/>
<sequence length="301" mass="34895">MSTSHDQNFKNLIIDYPRQALAFFAPTEAASLPPDVKITYIRQELPKDRLGDRFFEMDVPLLVEWPNGQREALLFIVEEETKPGLFSIHRLAIYCLTLAEFSKTERVVPVVIFLRGSTDIPRDLHLGSEQGSYLDFRYIACVLPEIPLHEHLDSDNLVARLNLVNMQYSPSQRIHAYGHSIRGLMTLESNPSKHLKYMNFIDNYCTLDDTEKQRYRELYKAEDAQMMQWTERVKNEGRQEGLLEGRLEGRLETLADLVSMRFGPMDATTQALMHAADDETLKRWTRNVLTAQTLEEVFRIQ</sequence>
<evidence type="ECO:0000313" key="2">
    <source>
        <dbReference type="Proteomes" id="UP000011021"/>
    </source>
</evidence>
<dbReference type="EMBL" id="AEQP01000023">
    <property type="protein sequence ID" value="EFV93773.1"/>
    <property type="molecule type" value="Genomic_DNA"/>
</dbReference>